<dbReference type="Proteomes" id="UP000198825">
    <property type="component" value="Chromosome I"/>
</dbReference>
<evidence type="ECO:0000256" key="15">
    <source>
        <dbReference type="SAM" id="Phobius"/>
    </source>
</evidence>
<keyword evidence="19" id="KW-1185">Reference proteome</keyword>
<dbReference type="InterPro" id="IPR001460">
    <property type="entry name" value="PCN-bd_Tpept"/>
</dbReference>
<dbReference type="GO" id="GO:0071555">
    <property type="term" value="P:cell wall organization"/>
    <property type="evidence" value="ECO:0007669"/>
    <property type="project" value="UniProtKB-KW"/>
</dbReference>
<keyword evidence="3 18" id="KW-0121">Carboxypeptidase</keyword>
<comment type="similarity">
    <text evidence="1">In the C-terminal section; belongs to the transpeptidase family.</text>
</comment>
<dbReference type="PANTHER" id="PTHR32282">
    <property type="entry name" value="BINDING PROTEIN TRANSPEPTIDASE, PUTATIVE-RELATED"/>
    <property type="match status" value="1"/>
</dbReference>
<keyword evidence="7" id="KW-0378">Hydrolase</keyword>
<evidence type="ECO:0000313" key="19">
    <source>
        <dbReference type="Proteomes" id="UP000198825"/>
    </source>
</evidence>
<accession>A0A1H2NBQ2</accession>
<keyword evidence="4" id="KW-0645">Protease</keyword>
<reference evidence="19" key="1">
    <citation type="submission" date="2016-10" db="EMBL/GenBank/DDBJ databases">
        <authorList>
            <person name="Varghese N."/>
            <person name="Submissions S."/>
        </authorList>
    </citation>
    <scope>NUCLEOTIDE SEQUENCE [LARGE SCALE GENOMIC DNA]</scope>
    <source>
        <strain evidence="19">DSM 21743</strain>
    </source>
</reference>
<sequence length="716" mass="76598">MADPNWGPVAKQPAGAPKRGSARWFKRLAGAVAILVALCVVAGGGAVAYGYATTSLPNPNKDFETATTFVYWGDGKTELGNFAIQNRQPLDLDKMPDSIKEAVVAAENRTFWTDKGVSLRGLARSAWVIARGGSLQGGSTITQQYIKILYLNSEQTVSRKYRELFLAYKLSQQKSKQDILQGYLNTIYFGHGAYGIQAASQAYFDVDAKKLTVPQAAVLASVINNPTAFDPDDKDNRPRLLDRYRYVISSMAETGDITAEQAAKYSKALPKFPKIKSSERYGGPNGFLLKMVEAELSDAGFSSSEIQGGGLRITTTFDQDDQKAAIKAAQDTSEQAARASGQKESNLHAAVASVDVDSGNVLALYGGPDFVDNSRNWATTARPTASTFKTYTLAAGLENGFSLRSQFHGNTWRIPGDPIPVRNEYGENYGYGVDLVKATALSINTAFVDLIRQLPEGKDKTLEVAEKAGAPKSRGWDAAERNIPIGTPEVSPLNQASAYATFANGGVHVAPHVVKEVKDLDGKVLYKADPAKERAVSSDVADDVTYALSSVVEQGTGRAAAALGRPVAGKTGTNGVEDGEGQNIVNSSWFVGYTKQVSTAVMYVAGKSGSASLDPYRRPGDSTFFGATYPLQTWSSYMQTATKGQDVEPFDDPAYVNSYQQPTYTPPAPPQPPTPGNPPKPPQPPTPAQPQQPSATAPTPSSSSRPTPGTSATPRR</sequence>
<dbReference type="GO" id="GO:0009252">
    <property type="term" value="P:peptidoglycan biosynthetic process"/>
    <property type="evidence" value="ECO:0007669"/>
    <property type="project" value="UniProtKB-KW"/>
</dbReference>
<keyword evidence="5" id="KW-0328">Glycosyltransferase</keyword>
<dbReference type="Gene3D" id="3.40.710.10">
    <property type="entry name" value="DD-peptidase/beta-lactamase superfamily"/>
    <property type="match status" value="1"/>
</dbReference>
<dbReference type="InterPro" id="IPR036950">
    <property type="entry name" value="PBP_transglycosylase"/>
</dbReference>
<dbReference type="SUPFAM" id="SSF56601">
    <property type="entry name" value="beta-lactamase/transpeptidase-like"/>
    <property type="match status" value="1"/>
</dbReference>
<dbReference type="GO" id="GO:0008658">
    <property type="term" value="F:penicillin binding"/>
    <property type="evidence" value="ECO:0007669"/>
    <property type="project" value="InterPro"/>
</dbReference>
<feature type="compositionally biased region" description="Low complexity" evidence="14">
    <location>
        <begin position="691"/>
        <end position="716"/>
    </location>
</feature>
<organism evidence="18 19">
    <name type="scientific">Microlunatus sagamiharensis</name>
    <dbReference type="NCBI Taxonomy" id="546874"/>
    <lineage>
        <taxon>Bacteria</taxon>
        <taxon>Bacillati</taxon>
        <taxon>Actinomycetota</taxon>
        <taxon>Actinomycetes</taxon>
        <taxon>Propionibacteriales</taxon>
        <taxon>Propionibacteriaceae</taxon>
        <taxon>Microlunatus</taxon>
    </lineage>
</organism>
<dbReference type="GO" id="GO:0006508">
    <property type="term" value="P:proteolysis"/>
    <property type="evidence" value="ECO:0007669"/>
    <property type="project" value="UniProtKB-KW"/>
</dbReference>
<evidence type="ECO:0000256" key="7">
    <source>
        <dbReference type="ARBA" id="ARBA00022801"/>
    </source>
</evidence>
<feature type="domain" description="Glycosyl transferase family 51" evidence="17">
    <location>
        <begin position="79"/>
        <end position="251"/>
    </location>
</feature>
<dbReference type="Pfam" id="PF00905">
    <property type="entry name" value="Transpeptidase"/>
    <property type="match status" value="1"/>
</dbReference>
<feature type="compositionally biased region" description="Pro residues" evidence="14">
    <location>
        <begin position="664"/>
        <end position="690"/>
    </location>
</feature>
<name>A0A1H2NBQ2_9ACTN</name>
<keyword evidence="15" id="KW-0472">Membrane</keyword>
<keyword evidence="15" id="KW-0812">Transmembrane</keyword>
<proteinExistence type="inferred from homology"/>
<dbReference type="Gene3D" id="1.10.3810.10">
    <property type="entry name" value="Biosynthetic peptidoglycan transglycosylase-like"/>
    <property type="match status" value="1"/>
</dbReference>
<keyword evidence="11" id="KW-0961">Cell wall biogenesis/degradation</keyword>
<keyword evidence="15" id="KW-1133">Transmembrane helix</keyword>
<dbReference type="Pfam" id="PF00912">
    <property type="entry name" value="Transgly"/>
    <property type="match status" value="1"/>
</dbReference>
<dbReference type="STRING" id="546874.SAMN04488544_3612"/>
<dbReference type="RefSeq" id="WP_091077615.1">
    <property type="nucleotide sequence ID" value="NZ_LT629799.1"/>
</dbReference>
<dbReference type="FunFam" id="1.10.3810.10:FF:000001">
    <property type="entry name" value="Penicillin-binding protein 1A"/>
    <property type="match status" value="1"/>
</dbReference>
<dbReference type="SUPFAM" id="SSF53955">
    <property type="entry name" value="Lysozyme-like"/>
    <property type="match status" value="1"/>
</dbReference>
<evidence type="ECO:0000256" key="14">
    <source>
        <dbReference type="SAM" id="MobiDB-lite"/>
    </source>
</evidence>
<keyword evidence="10" id="KW-0511">Multifunctional enzyme</keyword>
<dbReference type="GO" id="GO:0009002">
    <property type="term" value="F:serine-type D-Ala-D-Ala carboxypeptidase activity"/>
    <property type="evidence" value="ECO:0007669"/>
    <property type="project" value="UniProtKB-EC"/>
</dbReference>
<keyword evidence="8" id="KW-0133">Cell shape</keyword>
<comment type="catalytic activity">
    <reaction evidence="13">
        <text>[GlcNAc-(1-&gt;4)-Mur2Ac(oyl-L-Ala-gamma-D-Glu-L-Lys-D-Ala-D-Ala)](n)-di-trans,octa-cis-undecaprenyl diphosphate + beta-D-GlcNAc-(1-&gt;4)-Mur2Ac(oyl-L-Ala-gamma-D-Glu-L-Lys-D-Ala-D-Ala)-di-trans,octa-cis-undecaprenyl diphosphate = [GlcNAc-(1-&gt;4)-Mur2Ac(oyl-L-Ala-gamma-D-Glu-L-Lys-D-Ala-D-Ala)](n+1)-di-trans,octa-cis-undecaprenyl diphosphate + di-trans,octa-cis-undecaprenyl diphosphate + H(+)</text>
        <dbReference type="Rhea" id="RHEA:23708"/>
        <dbReference type="Rhea" id="RHEA-COMP:9602"/>
        <dbReference type="Rhea" id="RHEA-COMP:9603"/>
        <dbReference type="ChEBI" id="CHEBI:15378"/>
        <dbReference type="ChEBI" id="CHEBI:58405"/>
        <dbReference type="ChEBI" id="CHEBI:60033"/>
        <dbReference type="ChEBI" id="CHEBI:78435"/>
        <dbReference type="EC" id="2.4.99.28"/>
    </reaction>
</comment>
<evidence type="ECO:0000256" key="8">
    <source>
        <dbReference type="ARBA" id="ARBA00022960"/>
    </source>
</evidence>
<dbReference type="EMBL" id="LT629799">
    <property type="protein sequence ID" value="SDV02276.1"/>
    <property type="molecule type" value="Genomic_DNA"/>
</dbReference>
<dbReference type="OrthoDB" id="9766909at2"/>
<dbReference type="InterPro" id="IPR050396">
    <property type="entry name" value="Glycosyltr_51/Transpeptidase"/>
</dbReference>
<comment type="similarity">
    <text evidence="2">In the N-terminal section; belongs to the glycosyltransferase 51 family.</text>
</comment>
<evidence type="ECO:0000259" key="16">
    <source>
        <dbReference type="Pfam" id="PF00905"/>
    </source>
</evidence>
<protein>
    <submittedName>
        <fullName evidence="18">Membrane carboxypeptidase (Penicillin-binding protein)</fullName>
    </submittedName>
</protein>
<dbReference type="InterPro" id="IPR001264">
    <property type="entry name" value="Glyco_trans_51"/>
</dbReference>
<keyword evidence="9" id="KW-0573">Peptidoglycan synthesis</keyword>
<dbReference type="InterPro" id="IPR012338">
    <property type="entry name" value="Beta-lactam/transpept-like"/>
</dbReference>
<evidence type="ECO:0000256" key="1">
    <source>
        <dbReference type="ARBA" id="ARBA00007090"/>
    </source>
</evidence>
<evidence type="ECO:0000259" key="17">
    <source>
        <dbReference type="Pfam" id="PF00912"/>
    </source>
</evidence>
<dbReference type="PANTHER" id="PTHR32282:SF34">
    <property type="entry name" value="PENICILLIN-BINDING PROTEIN 1A"/>
    <property type="match status" value="1"/>
</dbReference>
<evidence type="ECO:0000256" key="6">
    <source>
        <dbReference type="ARBA" id="ARBA00022679"/>
    </source>
</evidence>
<evidence type="ECO:0000256" key="12">
    <source>
        <dbReference type="ARBA" id="ARBA00034000"/>
    </source>
</evidence>
<evidence type="ECO:0000256" key="2">
    <source>
        <dbReference type="ARBA" id="ARBA00007739"/>
    </source>
</evidence>
<dbReference type="GO" id="GO:0008955">
    <property type="term" value="F:peptidoglycan glycosyltransferase activity"/>
    <property type="evidence" value="ECO:0007669"/>
    <property type="project" value="UniProtKB-EC"/>
</dbReference>
<dbReference type="GO" id="GO:0030288">
    <property type="term" value="C:outer membrane-bounded periplasmic space"/>
    <property type="evidence" value="ECO:0007669"/>
    <property type="project" value="TreeGrafter"/>
</dbReference>
<evidence type="ECO:0000256" key="5">
    <source>
        <dbReference type="ARBA" id="ARBA00022676"/>
    </source>
</evidence>
<evidence type="ECO:0000256" key="9">
    <source>
        <dbReference type="ARBA" id="ARBA00022984"/>
    </source>
</evidence>
<evidence type="ECO:0000256" key="3">
    <source>
        <dbReference type="ARBA" id="ARBA00022645"/>
    </source>
</evidence>
<dbReference type="InterPro" id="IPR023346">
    <property type="entry name" value="Lysozyme-like_dom_sf"/>
</dbReference>
<keyword evidence="6" id="KW-0808">Transferase</keyword>
<comment type="catalytic activity">
    <reaction evidence="12">
        <text>Preferential cleavage: (Ac)2-L-Lys-D-Ala-|-D-Ala. Also transpeptidation of peptidyl-alanyl moieties that are N-acyl substituents of D-alanine.</text>
        <dbReference type="EC" id="3.4.16.4"/>
    </reaction>
</comment>
<evidence type="ECO:0000313" key="18">
    <source>
        <dbReference type="EMBL" id="SDV02276.1"/>
    </source>
</evidence>
<feature type="transmembrane region" description="Helical" evidence="15">
    <location>
        <begin position="28"/>
        <end position="52"/>
    </location>
</feature>
<evidence type="ECO:0000256" key="13">
    <source>
        <dbReference type="ARBA" id="ARBA00049902"/>
    </source>
</evidence>
<dbReference type="GO" id="GO:0008360">
    <property type="term" value="P:regulation of cell shape"/>
    <property type="evidence" value="ECO:0007669"/>
    <property type="project" value="UniProtKB-KW"/>
</dbReference>
<evidence type="ECO:0000256" key="4">
    <source>
        <dbReference type="ARBA" id="ARBA00022670"/>
    </source>
</evidence>
<feature type="region of interest" description="Disordered" evidence="14">
    <location>
        <begin position="645"/>
        <end position="716"/>
    </location>
</feature>
<evidence type="ECO:0000256" key="11">
    <source>
        <dbReference type="ARBA" id="ARBA00023316"/>
    </source>
</evidence>
<evidence type="ECO:0000256" key="10">
    <source>
        <dbReference type="ARBA" id="ARBA00023268"/>
    </source>
</evidence>
<feature type="domain" description="Penicillin-binding protein transpeptidase" evidence="16">
    <location>
        <begin position="352"/>
        <end position="605"/>
    </location>
</feature>
<gene>
    <name evidence="18" type="ORF">SAMN04488544_3612</name>
</gene>
<dbReference type="AlphaFoldDB" id="A0A1H2NBQ2"/>